<accession>A0A804JJJ8</accession>
<organism evidence="3 4">
    <name type="scientific">Musa acuminata subsp. malaccensis</name>
    <name type="common">Wild banana</name>
    <name type="synonym">Musa malaccensis</name>
    <dbReference type="NCBI Taxonomy" id="214687"/>
    <lineage>
        <taxon>Eukaryota</taxon>
        <taxon>Viridiplantae</taxon>
        <taxon>Streptophyta</taxon>
        <taxon>Embryophyta</taxon>
        <taxon>Tracheophyta</taxon>
        <taxon>Spermatophyta</taxon>
        <taxon>Magnoliopsida</taxon>
        <taxon>Liliopsida</taxon>
        <taxon>Zingiberales</taxon>
        <taxon>Musaceae</taxon>
        <taxon>Musa</taxon>
    </lineage>
</organism>
<name>A0A804JJJ8_MUSAM</name>
<feature type="region of interest" description="Disordered" evidence="1">
    <location>
        <begin position="1"/>
        <end position="99"/>
    </location>
</feature>
<feature type="compositionally biased region" description="Basic and acidic residues" evidence="1">
    <location>
        <begin position="137"/>
        <end position="158"/>
    </location>
</feature>
<evidence type="ECO:0000259" key="2">
    <source>
        <dbReference type="Pfam" id="PF10252"/>
    </source>
</evidence>
<dbReference type="AlphaFoldDB" id="A0A804JJJ8"/>
<feature type="compositionally biased region" description="Basic and acidic residues" evidence="1">
    <location>
        <begin position="33"/>
        <end position="46"/>
    </location>
</feature>
<sequence length="179" mass="20549">MGRGKFKVKPTGRRNFSTPEELDAGTSACSRTIRQDQTEYNKKEGSEEGSGEDSGEEVGRRKGTISLIEIQNPNFVKPRTTKAKDANLENATQLTRREREEIEKQRAHERYMRLQEQGKTEQSRKDLERLALIRRQRAEAAKKRQEEKAAKELKRAETETDLPPAFFARDKKGALRSQS</sequence>
<dbReference type="InterPro" id="IPR039876">
    <property type="entry name" value="HAP28"/>
</dbReference>
<evidence type="ECO:0000256" key="1">
    <source>
        <dbReference type="SAM" id="MobiDB-lite"/>
    </source>
</evidence>
<dbReference type="PANTHER" id="PTHR22055">
    <property type="entry name" value="28 KDA HEAT- AND ACID-STABLE PHOSPHOPROTEIN PDGF-ASSOCIATED PROTEIN"/>
    <property type="match status" value="1"/>
</dbReference>
<feature type="domain" description="Casein kinase substrate phosphoprotein PP28" evidence="2">
    <location>
        <begin position="72"/>
        <end position="149"/>
    </location>
</feature>
<dbReference type="Pfam" id="PF10252">
    <property type="entry name" value="PP28"/>
    <property type="match status" value="1"/>
</dbReference>
<feature type="compositionally biased region" description="Basic residues" evidence="1">
    <location>
        <begin position="1"/>
        <end position="12"/>
    </location>
</feature>
<dbReference type="GeneID" id="103988757"/>
<dbReference type="Gramene" id="Ma06_t23460.2">
    <property type="protein sequence ID" value="Ma06_p23460.2"/>
    <property type="gene ID" value="Ma06_g23460"/>
</dbReference>
<dbReference type="Proteomes" id="UP000012960">
    <property type="component" value="Unplaced"/>
</dbReference>
<dbReference type="OrthoDB" id="21120at2759"/>
<protein>
    <recommendedName>
        <fullName evidence="2">Casein kinase substrate phosphoprotein PP28 domain-containing protein</fullName>
    </recommendedName>
</protein>
<evidence type="ECO:0000313" key="3">
    <source>
        <dbReference type="EnsemblPlants" id="Ma06_p23460.2"/>
    </source>
</evidence>
<reference evidence="3" key="1">
    <citation type="submission" date="2021-05" db="UniProtKB">
        <authorList>
            <consortium name="EnsemblPlants"/>
        </authorList>
    </citation>
    <scope>IDENTIFICATION</scope>
    <source>
        <strain evidence="3">subsp. malaccensis</strain>
    </source>
</reference>
<evidence type="ECO:0000313" key="4">
    <source>
        <dbReference type="Proteomes" id="UP000012960"/>
    </source>
</evidence>
<feature type="compositionally biased region" description="Acidic residues" evidence="1">
    <location>
        <begin position="47"/>
        <end position="56"/>
    </location>
</feature>
<dbReference type="EnsemblPlants" id="Ma06_t23460.2">
    <property type="protein sequence ID" value="Ma06_p23460.2"/>
    <property type="gene ID" value="Ma06_g23460"/>
</dbReference>
<dbReference type="InterPro" id="IPR019380">
    <property type="entry name" value="Casein_kinase_sb_PP28"/>
</dbReference>
<keyword evidence="4" id="KW-1185">Reference proteome</keyword>
<proteinExistence type="predicted"/>
<feature type="region of interest" description="Disordered" evidence="1">
    <location>
        <begin position="137"/>
        <end position="179"/>
    </location>
</feature>